<proteinExistence type="predicted"/>
<feature type="compositionally biased region" description="Gly residues" evidence="1">
    <location>
        <begin position="37"/>
        <end position="47"/>
    </location>
</feature>
<evidence type="ECO:0000313" key="2">
    <source>
        <dbReference type="EMBL" id="GFH14521.1"/>
    </source>
</evidence>
<keyword evidence="3" id="KW-1185">Reference proteome</keyword>
<feature type="region of interest" description="Disordered" evidence="1">
    <location>
        <begin position="65"/>
        <end position="86"/>
    </location>
</feature>
<sequence length="120" mass="12667">MISSAGSQLLQEESMLLYPPPGKTFEGWSSSSTLGSHGRGARGGQEQGLGRLALGAIDGLDDLRFRPPRTQKLDGGLDLLPPHPGRSTSRAVLDQLDAFLSDFASQQTLAKPALLPARTG</sequence>
<evidence type="ECO:0000256" key="1">
    <source>
        <dbReference type="SAM" id="MobiDB-lite"/>
    </source>
</evidence>
<protein>
    <submittedName>
        <fullName evidence="2">Uncharacterized protein</fullName>
    </submittedName>
</protein>
<accession>A0A699YY16</accession>
<organism evidence="2 3">
    <name type="scientific">Haematococcus lacustris</name>
    <name type="common">Green alga</name>
    <name type="synonym">Haematococcus pluvialis</name>
    <dbReference type="NCBI Taxonomy" id="44745"/>
    <lineage>
        <taxon>Eukaryota</taxon>
        <taxon>Viridiplantae</taxon>
        <taxon>Chlorophyta</taxon>
        <taxon>core chlorophytes</taxon>
        <taxon>Chlorophyceae</taxon>
        <taxon>CS clade</taxon>
        <taxon>Chlamydomonadales</taxon>
        <taxon>Haematococcaceae</taxon>
        <taxon>Haematococcus</taxon>
    </lineage>
</organism>
<dbReference type="EMBL" id="BLLF01000736">
    <property type="protein sequence ID" value="GFH14521.1"/>
    <property type="molecule type" value="Genomic_DNA"/>
</dbReference>
<dbReference type="Proteomes" id="UP000485058">
    <property type="component" value="Unassembled WGS sequence"/>
</dbReference>
<reference evidence="2 3" key="1">
    <citation type="submission" date="2020-02" db="EMBL/GenBank/DDBJ databases">
        <title>Draft genome sequence of Haematococcus lacustris strain NIES-144.</title>
        <authorList>
            <person name="Morimoto D."/>
            <person name="Nakagawa S."/>
            <person name="Yoshida T."/>
            <person name="Sawayama S."/>
        </authorList>
    </citation>
    <scope>NUCLEOTIDE SEQUENCE [LARGE SCALE GENOMIC DNA]</scope>
    <source>
        <strain evidence="2 3">NIES-144</strain>
    </source>
</reference>
<feature type="region of interest" description="Disordered" evidence="1">
    <location>
        <begin position="27"/>
        <end position="47"/>
    </location>
</feature>
<comment type="caution">
    <text evidence="2">The sequence shown here is derived from an EMBL/GenBank/DDBJ whole genome shotgun (WGS) entry which is preliminary data.</text>
</comment>
<dbReference type="AlphaFoldDB" id="A0A699YY16"/>
<gene>
    <name evidence="2" type="ORF">HaLaN_10591</name>
</gene>
<evidence type="ECO:0000313" key="3">
    <source>
        <dbReference type="Proteomes" id="UP000485058"/>
    </source>
</evidence>
<name>A0A699YY16_HAELA</name>